<dbReference type="InterPro" id="IPR050900">
    <property type="entry name" value="Transposase_IS3/IS150/IS904"/>
</dbReference>
<dbReference type="CDD" id="cd00118">
    <property type="entry name" value="LysM"/>
    <property type="match status" value="1"/>
</dbReference>
<reference evidence="4 8" key="1">
    <citation type="submission" date="2021-05" db="EMBL/GenBank/DDBJ databases">
        <title>Novel Bacillus species.</title>
        <authorList>
            <person name="Liu G."/>
        </authorList>
    </citation>
    <scope>NUCLEOTIDE SEQUENCE [LARGE SCALE GENOMIC DNA]</scope>
    <source>
        <strain evidence="8">FJAT-49780</strain>
        <strain evidence="4">FJAT-49870</strain>
    </source>
</reference>
<dbReference type="AlphaFoldDB" id="A0A942TB00"/>
<dbReference type="Gene3D" id="3.30.420.10">
    <property type="entry name" value="Ribonuclease H-like superfamily/Ribonuclease H"/>
    <property type="match status" value="1"/>
</dbReference>
<dbReference type="Gene3D" id="1.10.10.10">
    <property type="entry name" value="Winged helix-like DNA-binding domain superfamily/Winged helix DNA-binding domain"/>
    <property type="match status" value="2"/>
</dbReference>
<name>A0A942TB00_9BACI</name>
<feature type="region of interest" description="Disordered" evidence="2">
    <location>
        <begin position="110"/>
        <end position="133"/>
    </location>
</feature>
<dbReference type="Pfam" id="PF13518">
    <property type="entry name" value="HTH_28"/>
    <property type="match status" value="2"/>
</dbReference>
<dbReference type="SUPFAM" id="SSF48295">
    <property type="entry name" value="TrpR-like"/>
    <property type="match status" value="1"/>
</dbReference>
<evidence type="ECO:0000313" key="4">
    <source>
        <dbReference type="EMBL" id="MBS4194415.1"/>
    </source>
</evidence>
<evidence type="ECO:0000313" key="7">
    <source>
        <dbReference type="EMBL" id="MBS4197814.1"/>
    </source>
</evidence>
<dbReference type="InterPro" id="IPR025948">
    <property type="entry name" value="HTH-like_dom"/>
</dbReference>
<dbReference type="EMBL" id="JAGYPG010000002">
    <property type="protein sequence ID" value="MBS4196543.1"/>
    <property type="molecule type" value="Genomic_DNA"/>
</dbReference>
<evidence type="ECO:0000313" key="8">
    <source>
        <dbReference type="Proteomes" id="UP000681414"/>
    </source>
</evidence>
<organism evidence="4 8">
    <name type="scientific">Lederbergia citri</name>
    <dbReference type="NCBI Taxonomy" id="2833580"/>
    <lineage>
        <taxon>Bacteria</taxon>
        <taxon>Bacillati</taxon>
        <taxon>Bacillota</taxon>
        <taxon>Bacilli</taxon>
        <taxon>Bacillales</taxon>
        <taxon>Bacillaceae</taxon>
        <taxon>Lederbergia</taxon>
    </lineage>
</organism>
<evidence type="ECO:0000313" key="5">
    <source>
        <dbReference type="EMBL" id="MBS4195873.1"/>
    </source>
</evidence>
<dbReference type="InterPro" id="IPR048020">
    <property type="entry name" value="Transpos_IS3"/>
</dbReference>
<evidence type="ECO:0000313" key="6">
    <source>
        <dbReference type="EMBL" id="MBS4196543.1"/>
    </source>
</evidence>
<dbReference type="PROSITE" id="PS50994">
    <property type="entry name" value="INTEGRASE"/>
    <property type="match status" value="1"/>
</dbReference>
<dbReference type="Pfam" id="PF13333">
    <property type="entry name" value="rve_2"/>
    <property type="match status" value="1"/>
</dbReference>
<dbReference type="GO" id="GO:0043565">
    <property type="term" value="F:sequence-specific DNA binding"/>
    <property type="evidence" value="ECO:0007669"/>
    <property type="project" value="InterPro"/>
</dbReference>
<comment type="function">
    <text evidence="1">Involved in the transposition of the insertion sequence.</text>
</comment>
<dbReference type="SUPFAM" id="SSF53098">
    <property type="entry name" value="Ribonuclease H-like"/>
    <property type="match status" value="1"/>
</dbReference>
<evidence type="ECO:0000259" key="3">
    <source>
        <dbReference type="PROSITE" id="PS50994"/>
    </source>
</evidence>
<sequence>MVKYDEGFKQNVVDAYLAGEGGYASLAIRFGIQSKTNIRKWVSAFQQFGKQGLASKKAITNYPVQFKLDVLNYKVKTGDSLEEVARKFGITEPPMILNWLRKWQNEGIEGLSKSKGRPSLSNESKRNKNEKKLTKEQQLLKEIELLRAENAYLKKLRASGVNIPSRLLKQNPGSFTNSEKQFKLAVILEATGFPKATYMYWQKRFNESNPDEEIEKIIQDIVDKHNGNYGYRRIDMELRKRGYIVNHKKILRITNKLGITCTSFTRKSRKYSTYKGTIGKISKNLVNRRFHTSIPHQKLTTDTSEFKYYTTDSDGKIIIKKAYLDPFLDMFNSEILSFRFSERPNAQAIMDALDEAIEITKDCPYRTTIHSDQGWGYQMKRYVRKLKDNGIFQSMSRKGDCLDNSPMENFFGIMKQEMYYGRVYKSFEELKQAVSDYIFYYNNERIKAKLTGMSPVEYRLHTSQLAA</sequence>
<dbReference type="SUPFAM" id="SSF46689">
    <property type="entry name" value="Homeodomain-like"/>
    <property type="match status" value="1"/>
</dbReference>
<dbReference type="InterPro" id="IPR036397">
    <property type="entry name" value="RNaseH_sf"/>
</dbReference>
<dbReference type="Pfam" id="PF13276">
    <property type="entry name" value="HTH_21"/>
    <property type="match status" value="1"/>
</dbReference>
<accession>A0A942TB00</accession>
<proteinExistence type="predicted"/>
<dbReference type="Pfam" id="PF00665">
    <property type="entry name" value="rve"/>
    <property type="match status" value="1"/>
</dbReference>
<dbReference type="InterPro" id="IPR018392">
    <property type="entry name" value="LysM"/>
</dbReference>
<dbReference type="InterPro" id="IPR012337">
    <property type="entry name" value="RNaseH-like_sf"/>
</dbReference>
<comment type="caution">
    <text evidence="4">The sequence shown here is derived from an EMBL/GenBank/DDBJ whole genome shotgun (WGS) entry which is preliminary data.</text>
</comment>
<dbReference type="Proteomes" id="UP000681414">
    <property type="component" value="Unassembled WGS sequence"/>
</dbReference>
<dbReference type="InterPro" id="IPR001584">
    <property type="entry name" value="Integrase_cat-core"/>
</dbReference>
<dbReference type="PANTHER" id="PTHR46889:SF4">
    <property type="entry name" value="TRANSPOSASE INSO FOR INSERTION SEQUENCE ELEMENT IS911B-RELATED"/>
    <property type="match status" value="1"/>
</dbReference>
<keyword evidence="8" id="KW-1185">Reference proteome</keyword>
<dbReference type="InterPro" id="IPR010921">
    <property type="entry name" value="Trp_repressor/repl_initiator"/>
</dbReference>
<feature type="domain" description="Integrase catalytic" evidence="3">
    <location>
        <begin position="291"/>
        <end position="463"/>
    </location>
</feature>
<dbReference type="EMBL" id="JAGYPG010000001">
    <property type="protein sequence ID" value="MBS4194415.1"/>
    <property type="molecule type" value="Genomic_DNA"/>
</dbReference>
<protein>
    <submittedName>
        <fullName evidence="4">IS3 family transposase</fullName>
    </submittedName>
</protein>
<dbReference type="PANTHER" id="PTHR46889">
    <property type="entry name" value="TRANSPOSASE INSF FOR INSERTION SEQUENCE IS3B-RELATED"/>
    <property type="match status" value="1"/>
</dbReference>
<dbReference type="NCBIfam" id="NF033516">
    <property type="entry name" value="transpos_IS3"/>
    <property type="match status" value="1"/>
</dbReference>
<dbReference type="GO" id="GO:0015074">
    <property type="term" value="P:DNA integration"/>
    <property type="evidence" value="ECO:0007669"/>
    <property type="project" value="InterPro"/>
</dbReference>
<dbReference type="EMBL" id="JAGYPG010000005">
    <property type="protein sequence ID" value="MBS4197814.1"/>
    <property type="molecule type" value="Genomic_DNA"/>
</dbReference>
<dbReference type="InterPro" id="IPR009057">
    <property type="entry name" value="Homeodomain-like_sf"/>
</dbReference>
<evidence type="ECO:0000256" key="1">
    <source>
        <dbReference type="ARBA" id="ARBA00002286"/>
    </source>
</evidence>
<dbReference type="EMBL" id="JAGYPG010000002">
    <property type="protein sequence ID" value="MBS4195873.1"/>
    <property type="molecule type" value="Genomic_DNA"/>
</dbReference>
<evidence type="ECO:0000256" key="2">
    <source>
        <dbReference type="SAM" id="MobiDB-lite"/>
    </source>
</evidence>
<dbReference type="InterPro" id="IPR055247">
    <property type="entry name" value="InsJ-like_HTH"/>
</dbReference>
<feature type="compositionally biased region" description="Basic and acidic residues" evidence="2">
    <location>
        <begin position="123"/>
        <end position="133"/>
    </location>
</feature>
<gene>
    <name evidence="4" type="ORF">KHA97_04940</name>
    <name evidence="5" type="ORF">KHA97_12465</name>
    <name evidence="6" type="ORF">KHA97_15870</name>
    <name evidence="7" type="ORF">KHA97_22495</name>
</gene>
<dbReference type="InterPro" id="IPR036388">
    <property type="entry name" value="WH-like_DNA-bd_sf"/>
</dbReference>